<comment type="caution">
    <text evidence="2">The sequence shown here is derived from an EMBL/GenBank/DDBJ whole genome shotgun (WGS) entry which is preliminary data.</text>
</comment>
<keyword evidence="3" id="KW-1185">Reference proteome</keyword>
<keyword evidence="1" id="KW-0472">Membrane</keyword>
<gene>
    <name evidence="2" type="ORF">BGZ99_005291</name>
</gene>
<evidence type="ECO:0000313" key="2">
    <source>
        <dbReference type="EMBL" id="KAG0319083.1"/>
    </source>
</evidence>
<keyword evidence="1" id="KW-1133">Transmembrane helix</keyword>
<reference evidence="2" key="1">
    <citation type="journal article" date="2020" name="Fungal Divers.">
        <title>Resolving the Mortierellaceae phylogeny through synthesis of multi-gene phylogenetics and phylogenomics.</title>
        <authorList>
            <person name="Vandepol N."/>
            <person name="Liber J."/>
            <person name="Desiro A."/>
            <person name="Na H."/>
            <person name="Kennedy M."/>
            <person name="Barry K."/>
            <person name="Grigoriev I.V."/>
            <person name="Miller A.N."/>
            <person name="O'Donnell K."/>
            <person name="Stajich J.E."/>
            <person name="Bonito G."/>
        </authorList>
    </citation>
    <scope>NUCLEOTIDE SEQUENCE</scope>
    <source>
        <strain evidence="2">REB-010B</strain>
    </source>
</reference>
<evidence type="ECO:0000313" key="3">
    <source>
        <dbReference type="Proteomes" id="UP000738325"/>
    </source>
</evidence>
<feature type="transmembrane region" description="Helical" evidence="1">
    <location>
        <begin position="43"/>
        <end position="66"/>
    </location>
</feature>
<name>A0A9P6RHX8_9FUNG</name>
<dbReference type="Proteomes" id="UP000738325">
    <property type="component" value="Unassembled WGS sequence"/>
</dbReference>
<dbReference type="EMBL" id="JAAAIP010000339">
    <property type="protein sequence ID" value="KAG0319083.1"/>
    <property type="molecule type" value="Genomic_DNA"/>
</dbReference>
<sequence length="94" mass="10130">MLSGPPPSEARTFRYALMKIALETNAAKVVIMDSVIILNSLPAVIMFSACLPFGATVVIVVVAIFVNTAATRRKLGQTYVEVSVACYHTDRGIE</sequence>
<proteinExistence type="predicted"/>
<keyword evidence="1" id="KW-0812">Transmembrane</keyword>
<organism evidence="2 3">
    <name type="scientific">Dissophora globulifera</name>
    <dbReference type="NCBI Taxonomy" id="979702"/>
    <lineage>
        <taxon>Eukaryota</taxon>
        <taxon>Fungi</taxon>
        <taxon>Fungi incertae sedis</taxon>
        <taxon>Mucoromycota</taxon>
        <taxon>Mortierellomycotina</taxon>
        <taxon>Mortierellomycetes</taxon>
        <taxon>Mortierellales</taxon>
        <taxon>Mortierellaceae</taxon>
        <taxon>Dissophora</taxon>
    </lineage>
</organism>
<protein>
    <submittedName>
        <fullName evidence="2">Uncharacterized protein</fullName>
    </submittedName>
</protein>
<accession>A0A9P6RHX8</accession>
<evidence type="ECO:0000256" key="1">
    <source>
        <dbReference type="SAM" id="Phobius"/>
    </source>
</evidence>
<dbReference type="AlphaFoldDB" id="A0A9P6RHX8"/>